<dbReference type="EMBL" id="BDIP01000710">
    <property type="protein sequence ID" value="GIQ82481.1"/>
    <property type="molecule type" value="Genomic_DNA"/>
</dbReference>
<dbReference type="GO" id="GO:0005856">
    <property type="term" value="C:cytoskeleton"/>
    <property type="evidence" value="ECO:0007669"/>
    <property type="project" value="UniProtKB-ARBA"/>
</dbReference>
<evidence type="ECO:0000313" key="5">
    <source>
        <dbReference type="Proteomes" id="UP000265618"/>
    </source>
</evidence>
<dbReference type="OrthoDB" id="10264063at2759"/>
<evidence type="ECO:0000256" key="2">
    <source>
        <dbReference type="SAM" id="MobiDB-lite"/>
    </source>
</evidence>
<proteinExistence type="predicted"/>
<protein>
    <recommendedName>
        <fullName evidence="3">DUF4200 domain-containing protein</fullName>
    </recommendedName>
</protein>
<dbReference type="Proteomes" id="UP000265618">
    <property type="component" value="Unassembled WGS sequence"/>
</dbReference>
<evidence type="ECO:0000313" key="4">
    <source>
        <dbReference type="EMBL" id="GIQ82481.1"/>
    </source>
</evidence>
<evidence type="ECO:0000256" key="1">
    <source>
        <dbReference type="ARBA" id="ARBA00023054"/>
    </source>
</evidence>
<reference evidence="4 5" key="1">
    <citation type="journal article" date="2018" name="PLoS ONE">
        <title>The draft genome of Kipferlia bialata reveals reductive genome evolution in fornicate parasites.</title>
        <authorList>
            <person name="Tanifuji G."/>
            <person name="Takabayashi S."/>
            <person name="Kume K."/>
            <person name="Takagi M."/>
            <person name="Nakayama T."/>
            <person name="Kamikawa R."/>
            <person name="Inagaki Y."/>
            <person name="Hashimoto T."/>
        </authorList>
    </citation>
    <scope>NUCLEOTIDE SEQUENCE [LARGE SCALE GENOMIC DNA]</scope>
    <source>
        <strain evidence="4">NY0173</strain>
    </source>
</reference>
<evidence type="ECO:0000259" key="3">
    <source>
        <dbReference type="Pfam" id="PF13863"/>
    </source>
</evidence>
<keyword evidence="5" id="KW-1185">Reference proteome</keyword>
<dbReference type="AlphaFoldDB" id="A0A9K3GHK9"/>
<dbReference type="PANTHER" id="PTHR21683:SF3">
    <property type="entry name" value="CILIA AND FLAGELLA ASSOCIATED PROTEIN 100"/>
    <property type="match status" value="1"/>
</dbReference>
<feature type="region of interest" description="Disordered" evidence="2">
    <location>
        <begin position="398"/>
        <end position="423"/>
    </location>
</feature>
<dbReference type="InterPro" id="IPR051147">
    <property type="entry name" value="CFAP_domain-containing"/>
</dbReference>
<name>A0A9K3GHK9_9EUKA</name>
<dbReference type="Pfam" id="PF13863">
    <property type="entry name" value="DUF4200"/>
    <property type="match status" value="1"/>
</dbReference>
<gene>
    <name evidence="4" type="ORF">KIPB_003630</name>
</gene>
<feature type="domain" description="DUF4200" evidence="3">
    <location>
        <begin position="43"/>
        <end position="160"/>
    </location>
</feature>
<accession>A0A9K3GHK9</accession>
<dbReference type="PANTHER" id="PTHR21683">
    <property type="entry name" value="COILED-COIL DOMAIN-CONTAINING PROTEIN 42 LIKE-2-LIKE-RELATED"/>
    <property type="match status" value="1"/>
</dbReference>
<sequence>MRRQKEARIVFTDTASASDTPDDKALSMTTVLRNSKRQSTYDYIQSQNEAFLLRMGLDVRDKEVKDIDAQLLQKRTELDTREAKLVQDTQGFDVFLRDNDTTAVKAIKEADIATKQRVVRQQEIRRLNTQLLQLRTELSRLEERVVECHKYRVFLESVSSQEFRERQAAIRAKNVAARKAAALKREAEEGQSTVNDAVAAVVPPSALRRLVPVSSLLDSDWEHFPVSDPGLSNSVAVAAGAVVGDDTHEVHFERPDDLLAVFTTLEDSNLFYIQRTQEIDSSIEATHKAIQQTIADKEVTTRRLLGQLSHLEALSRVRAAATTSNPSASGSNDAKARGKRLEQEHLRTMLETAYRACIGSDVVALDSTDMMARIETRLEHLLAEVERNVTPERFRQLEQGREKARRSEARQERMQAREVHNRERMRRALERAAAPAKRRVGRTPMVRSFNKPRRQPVQRTADTGESALVEEETDFYTIATGN</sequence>
<comment type="caution">
    <text evidence="4">The sequence shown here is derived from an EMBL/GenBank/DDBJ whole genome shotgun (WGS) entry which is preliminary data.</text>
</comment>
<dbReference type="InterPro" id="IPR025252">
    <property type="entry name" value="DUF4200"/>
</dbReference>
<keyword evidence="1" id="KW-0175">Coiled coil</keyword>
<organism evidence="4 5">
    <name type="scientific">Kipferlia bialata</name>
    <dbReference type="NCBI Taxonomy" id="797122"/>
    <lineage>
        <taxon>Eukaryota</taxon>
        <taxon>Metamonada</taxon>
        <taxon>Carpediemonas-like organisms</taxon>
        <taxon>Kipferlia</taxon>
    </lineage>
</organism>